<evidence type="ECO:0000313" key="2">
    <source>
        <dbReference type="Proteomes" id="UP001292094"/>
    </source>
</evidence>
<accession>A0AAE1NXJ9</accession>
<reference evidence="1" key="1">
    <citation type="submission" date="2023-11" db="EMBL/GenBank/DDBJ databases">
        <title>Genome assemblies of two species of porcelain crab, Petrolisthes cinctipes and Petrolisthes manimaculis (Anomura: Porcellanidae).</title>
        <authorList>
            <person name="Angst P."/>
        </authorList>
    </citation>
    <scope>NUCLEOTIDE SEQUENCE</scope>
    <source>
        <strain evidence="1">PB745_02</strain>
        <tissue evidence="1">Gill</tissue>
    </source>
</reference>
<protein>
    <submittedName>
        <fullName evidence="1">Uncharacterized protein</fullName>
    </submittedName>
</protein>
<organism evidence="1 2">
    <name type="scientific">Petrolisthes manimaculis</name>
    <dbReference type="NCBI Taxonomy" id="1843537"/>
    <lineage>
        <taxon>Eukaryota</taxon>
        <taxon>Metazoa</taxon>
        <taxon>Ecdysozoa</taxon>
        <taxon>Arthropoda</taxon>
        <taxon>Crustacea</taxon>
        <taxon>Multicrustacea</taxon>
        <taxon>Malacostraca</taxon>
        <taxon>Eumalacostraca</taxon>
        <taxon>Eucarida</taxon>
        <taxon>Decapoda</taxon>
        <taxon>Pleocyemata</taxon>
        <taxon>Anomura</taxon>
        <taxon>Galatheoidea</taxon>
        <taxon>Porcellanidae</taxon>
        <taxon>Petrolisthes</taxon>
    </lineage>
</organism>
<name>A0AAE1NXJ9_9EUCA</name>
<comment type="caution">
    <text evidence="1">The sequence shown here is derived from an EMBL/GenBank/DDBJ whole genome shotgun (WGS) entry which is preliminary data.</text>
</comment>
<gene>
    <name evidence="1" type="ORF">Pmani_030331</name>
</gene>
<dbReference type="EMBL" id="JAWZYT010003686">
    <property type="protein sequence ID" value="KAK4297236.1"/>
    <property type="molecule type" value="Genomic_DNA"/>
</dbReference>
<keyword evidence="2" id="KW-1185">Reference proteome</keyword>
<dbReference type="AlphaFoldDB" id="A0AAE1NXJ9"/>
<sequence length="161" mass="17261">MSPLLVKAESFETLTDNQRGGASHSHSGTPAAAAGGSSSVVVVAVATLPLTPRTSHSSRHPAQPPTLCCRPRPFLTCADTPLATPVQSWPFPPTLTAQHACHSFRPAQLSDTSRGHERRRINYTLASPLSHTPVCLPLGHTYLLNTHTYTTTPLPPLHHPM</sequence>
<evidence type="ECO:0000313" key="1">
    <source>
        <dbReference type="EMBL" id="KAK4297236.1"/>
    </source>
</evidence>
<proteinExistence type="predicted"/>
<dbReference type="Proteomes" id="UP001292094">
    <property type="component" value="Unassembled WGS sequence"/>
</dbReference>